<gene>
    <name evidence="1" type="primary">WBGene00275713</name>
</gene>
<proteinExistence type="predicted"/>
<dbReference type="AlphaFoldDB" id="A0A2A6BTU6"/>
<accession>A0A8R1YPW5</accession>
<protein>
    <submittedName>
        <fullName evidence="1">Uncharacterized protein</fullName>
    </submittedName>
</protein>
<organism evidence="1 2">
    <name type="scientific">Pristionchus pacificus</name>
    <name type="common">Parasitic nematode worm</name>
    <dbReference type="NCBI Taxonomy" id="54126"/>
    <lineage>
        <taxon>Eukaryota</taxon>
        <taxon>Metazoa</taxon>
        <taxon>Ecdysozoa</taxon>
        <taxon>Nematoda</taxon>
        <taxon>Chromadorea</taxon>
        <taxon>Rhabditida</taxon>
        <taxon>Rhabditina</taxon>
        <taxon>Diplogasteromorpha</taxon>
        <taxon>Diplogasteroidea</taxon>
        <taxon>Neodiplogasteridae</taxon>
        <taxon>Pristionchus</taxon>
    </lineage>
</organism>
<name>A0A2A6BTU6_PRIPA</name>
<dbReference type="EnsemblMetazoa" id="PPA37344.1">
    <property type="protein sequence ID" value="PPA37344.1"/>
    <property type="gene ID" value="WBGene00275713"/>
</dbReference>
<dbReference type="Proteomes" id="UP000005239">
    <property type="component" value="Unassembled WGS sequence"/>
</dbReference>
<sequence length="125" mass="13617">MMTSPPVLRNAAQKLRALWIWRPESKILEQCPENGQKGFFSEAVWVKIVFDVTSSGANVKAEFDEIMKLRSSRHSGLICPGPVGMETGIENPGAISGGVISIEFHPGNSDFIELANLGSEKSTKN</sequence>
<keyword evidence="2" id="KW-1185">Reference proteome</keyword>
<accession>A0A2A6BTU6</accession>
<evidence type="ECO:0000313" key="1">
    <source>
        <dbReference type="EnsemblMetazoa" id="PPA37344.1"/>
    </source>
</evidence>
<reference evidence="2" key="1">
    <citation type="journal article" date="2008" name="Nat. Genet.">
        <title>The Pristionchus pacificus genome provides a unique perspective on nematode lifestyle and parasitism.</title>
        <authorList>
            <person name="Dieterich C."/>
            <person name="Clifton S.W."/>
            <person name="Schuster L.N."/>
            <person name="Chinwalla A."/>
            <person name="Delehaunty K."/>
            <person name="Dinkelacker I."/>
            <person name="Fulton L."/>
            <person name="Fulton R."/>
            <person name="Godfrey J."/>
            <person name="Minx P."/>
            <person name="Mitreva M."/>
            <person name="Roeseler W."/>
            <person name="Tian H."/>
            <person name="Witte H."/>
            <person name="Yang S.P."/>
            <person name="Wilson R.K."/>
            <person name="Sommer R.J."/>
        </authorList>
    </citation>
    <scope>NUCLEOTIDE SEQUENCE [LARGE SCALE GENOMIC DNA]</scope>
    <source>
        <strain evidence="2">PS312</strain>
    </source>
</reference>
<reference evidence="1" key="2">
    <citation type="submission" date="2022-06" db="UniProtKB">
        <authorList>
            <consortium name="EnsemblMetazoa"/>
        </authorList>
    </citation>
    <scope>IDENTIFICATION</scope>
    <source>
        <strain evidence="1">PS312</strain>
    </source>
</reference>
<evidence type="ECO:0000313" key="2">
    <source>
        <dbReference type="Proteomes" id="UP000005239"/>
    </source>
</evidence>